<evidence type="ECO:0000313" key="1">
    <source>
        <dbReference type="EMBL" id="CRK29074.1"/>
    </source>
</evidence>
<dbReference type="PANTHER" id="PTHR21310">
    <property type="entry name" value="AMINOGLYCOSIDE PHOSPHOTRANSFERASE-RELATED-RELATED"/>
    <property type="match status" value="1"/>
</dbReference>
<name>A0A0G4M478_VERLO</name>
<dbReference type="CDD" id="cd05120">
    <property type="entry name" value="APH_ChoK_like"/>
    <property type="match status" value="1"/>
</dbReference>
<evidence type="ECO:0000313" key="2">
    <source>
        <dbReference type="Proteomes" id="UP000045706"/>
    </source>
</evidence>
<accession>A0A0G4M478</accession>
<dbReference type="Proteomes" id="UP000045706">
    <property type="component" value="Unassembled WGS sequence"/>
</dbReference>
<protein>
    <recommendedName>
        <fullName evidence="3">Aminoglycoside phosphotransferase domain-containing protein</fullName>
    </recommendedName>
</protein>
<sequence>MTAKQEEQDEGCFATTFERKYYSRNGAFVKRSLQPREFRTGYRGLHIPRLNKERLMNEAESLRFIRSHTDIPVPTVYCDFQDDEAYYLITEYVEGVGMSELAEDQKATVREELQQNVVVNPETLRINAIVDWEYAGFFPPRFEWPFFNRLGPSVAIHDEIDDASSILEFLTSQRVISARGLISPRGGGDGGDGTAAQAEALRAEGVDVQRRGLGELCVDLDVYGWFPEDLPSQLEDEGGEQ</sequence>
<dbReference type="InterPro" id="IPR051678">
    <property type="entry name" value="AGP_Transferase"/>
</dbReference>
<dbReference type="SUPFAM" id="SSF56112">
    <property type="entry name" value="Protein kinase-like (PK-like)"/>
    <property type="match status" value="1"/>
</dbReference>
<reference evidence="2" key="1">
    <citation type="submission" date="2015-05" db="EMBL/GenBank/DDBJ databases">
        <authorList>
            <person name="Fogelqvist Johan"/>
        </authorList>
    </citation>
    <scope>NUCLEOTIDE SEQUENCE [LARGE SCALE GENOMIC DNA]</scope>
</reference>
<proteinExistence type="predicted"/>
<dbReference type="AlphaFoldDB" id="A0A0G4M478"/>
<organism evidence="1 2">
    <name type="scientific">Verticillium longisporum</name>
    <name type="common">Verticillium dahliae var. longisporum</name>
    <dbReference type="NCBI Taxonomy" id="100787"/>
    <lineage>
        <taxon>Eukaryota</taxon>
        <taxon>Fungi</taxon>
        <taxon>Dikarya</taxon>
        <taxon>Ascomycota</taxon>
        <taxon>Pezizomycotina</taxon>
        <taxon>Sordariomycetes</taxon>
        <taxon>Hypocreomycetidae</taxon>
        <taxon>Glomerellales</taxon>
        <taxon>Plectosphaerellaceae</taxon>
        <taxon>Verticillium</taxon>
    </lineage>
</organism>
<dbReference type="InterPro" id="IPR036388">
    <property type="entry name" value="WH-like_DNA-bd_sf"/>
</dbReference>
<dbReference type="PANTHER" id="PTHR21310:SF15">
    <property type="entry name" value="AMINOGLYCOSIDE PHOSPHOTRANSFERASE DOMAIN-CONTAINING PROTEIN"/>
    <property type="match status" value="1"/>
</dbReference>
<gene>
    <name evidence="1" type="ORF">BN1723_014226</name>
</gene>
<evidence type="ECO:0008006" key="3">
    <source>
        <dbReference type="Google" id="ProtNLM"/>
    </source>
</evidence>
<dbReference type="InterPro" id="IPR011009">
    <property type="entry name" value="Kinase-like_dom_sf"/>
</dbReference>
<dbReference type="Gene3D" id="1.10.10.10">
    <property type="entry name" value="Winged helix-like DNA-binding domain superfamily/Winged helix DNA-binding domain"/>
    <property type="match status" value="1"/>
</dbReference>
<dbReference type="EMBL" id="CVQI01021779">
    <property type="protein sequence ID" value="CRK29074.1"/>
    <property type="molecule type" value="Genomic_DNA"/>
</dbReference>